<feature type="signal peptide" evidence="1">
    <location>
        <begin position="1"/>
        <end position="26"/>
    </location>
</feature>
<dbReference type="RefSeq" id="WP_014802277.1">
    <property type="nucleotide sequence ID" value="NC_018020.1"/>
</dbReference>
<evidence type="ECO:0000313" key="3">
    <source>
        <dbReference type="Proteomes" id="UP000006048"/>
    </source>
</evidence>
<evidence type="ECO:0000256" key="1">
    <source>
        <dbReference type="SAM" id="SignalP"/>
    </source>
</evidence>
<dbReference type="InterPro" id="IPR013320">
    <property type="entry name" value="ConA-like_dom_sf"/>
</dbReference>
<evidence type="ECO:0000313" key="2">
    <source>
        <dbReference type="EMBL" id="AFM11760.1"/>
    </source>
</evidence>
<keyword evidence="1" id="KW-0732">Signal</keyword>
<feature type="chain" id="PRO_5003686678" description="LamG domain-containing protein" evidence="1">
    <location>
        <begin position="27"/>
        <end position="241"/>
    </location>
</feature>
<dbReference type="SUPFAM" id="SSF49899">
    <property type="entry name" value="Concanavalin A-like lectins/glucanases"/>
    <property type="match status" value="1"/>
</dbReference>
<proteinExistence type="predicted"/>
<organism evidence="2 3">
    <name type="scientific">Turneriella parva (strain ATCC BAA-1111 / DSM 21527 / NCTC 11395 / H)</name>
    <name type="common">Leptospira parva</name>
    <dbReference type="NCBI Taxonomy" id="869212"/>
    <lineage>
        <taxon>Bacteria</taxon>
        <taxon>Pseudomonadati</taxon>
        <taxon>Spirochaetota</taxon>
        <taxon>Spirochaetia</taxon>
        <taxon>Leptospirales</taxon>
        <taxon>Leptospiraceae</taxon>
        <taxon>Turneriella</taxon>
    </lineage>
</organism>
<dbReference type="STRING" id="869212.Turpa_1112"/>
<name>I4B3A3_TURPD</name>
<dbReference type="EMBL" id="CP002959">
    <property type="protein sequence ID" value="AFM11760.1"/>
    <property type="molecule type" value="Genomic_DNA"/>
</dbReference>
<dbReference type="KEGG" id="tpx:Turpa_1112"/>
<dbReference type="HOGENOM" id="CLU_1151396_0_0_12"/>
<evidence type="ECO:0008006" key="4">
    <source>
        <dbReference type="Google" id="ProtNLM"/>
    </source>
</evidence>
<gene>
    <name evidence="2" type="ordered locus">Turpa_1112</name>
</gene>
<dbReference type="Gene3D" id="2.60.120.200">
    <property type="match status" value="1"/>
</dbReference>
<reference evidence="2 3" key="1">
    <citation type="submission" date="2012-06" db="EMBL/GenBank/DDBJ databases">
        <title>The complete chromosome of genome of Turneriella parva DSM 21527.</title>
        <authorList>
            <consortium name="US DOE Joint Genome Institute (JGI-PGF)"/>
            <person name="Lucas S."/>
            <person name="Han J."/>
            <person name="Lapidus A."/>
            <person name="Bruce D."/>
            <person name="Goodwin L."/>
            <person name="Pitluck S."/>
            <person name="Peters L."/>
            <person name="Kyrpides N."/>
            <person name="Mavromatis K."/>
            <person name="Ivanova N."/>
            <person name="Mikhailova N."/>
            <person name="Chertkov O."/>
            <person name="Detter J.C."/>
            <person name="Tapia R."/>
            <person name="Han C."/>
            <person name="Land M."/>
            <person name="Hauser L."/>
            <person name="Markowitz V."/>
            <person name="Cheng J.-F."/>
            <person name="Hugenholtz P."/>
            <person name="Woyke T."/>
            <person name="Wu D."/>
            <person name="Gronow S."/>
            <person name="Wellnitz S."/>
            <person name="Brambilla E."/>
            <person name="Klenk H.-P."/>
            <person name="Eisen J.A."/>
        </authorList>
    </citation>
    <scope>NUCLEOTIDE SEQUENCE [LARGE SCALE GENOMIC DNA]</scope>
    <source>
        <strain evidence="3">ATCC BAA-1111 / DSM 21527 / NCTC 11395 / H</strain>
    </source>
</reference>
<dbReference type="Pfam" id="PF13385">
    <property type="entry name" value="Laminin_G_3"/>
    <property type="match status" value="1"/>
</dbReference>
<dbReference type="Proteomes" id="UP000006048">
    <property type="component" value="Chromosome"/>
</dbReference>
<protein>
    <recommendedName>
        <fullName evidence="4">LamG domain-containing protein</fullName>
    </recommendedName>
</protein>
<keyword evidence="3" id="KW-1185">Reference proteome</keyword>
<accession>I4B3A3</accession>
<sequence length="241" mass="25758">MRPATLMRNRLKKLFALLTLATVLHCGNTGVYDEALTTYYRVVRPGLNEWYPLNGNLSSRIGSADGSATGTYTAGINRAGESGKAVCVTASEINFASANFRTNPGTVSAWLKFNTTASGSLFQNGSEITLYQGFRFRQNSPGIGMHYGSGGGGGSSAYNDVTAGTWYYLAFTYGNGRANFYIGSYGGSLSNVFSSAGPYAPSAFPLRFFNAVAADACIDDLVSYGRELSADEVKENFLTLE</sequence>
<dbReference type="AlphaFoldDB" id="I4B3A3"/>